<accession>A0A1W0A7Z8</accession>
<dbReference type="EMBL" id="JNBS01000353">
    <property type="protein sequence ID" value="OQS06355.1"/>
    <property type="molecule type" value="Genomic_DNA"/>
</dbReference>
<evidence type="ECO:0000256" key="1">
    <source>
        <dbReference type="SAM" id="Phobius"/>
    </source>
</evidence>
<evidence type="ECO:0008006" key="4">
    <source>
        <dbReference type="Google" id="ProtNLM"/>
    </source>
</evidence>
<dbReference type="OrthoDB" id="59760at2759"/>
<feature type="transmembrane region" description="Helical" evidence="1">
    <location>
        <begin position="87"/>
        <end position="104"/>
    </location>
</feature>
<dbReference type="Proteomes" id="UP000243217">
    <property type="component" value="Unassembled WGS sequence"/>
</dbReference>
<feature type="transmembrane region" description="Helical" evidence="1">
    <location>
        <begin position="111"/>
        <end position="130"/>
    </location>
</feature>
<keyword evidence="3" id="KW-1185">Reference proteome</keyword>
<name>A0A1W0A7Z8_9STRA</name>
<evidence type="ECO:0000313" key="3">
    <source>
        <dbReference type="Proteomes" id="UP000243217"/>
    </source>
</evidence>
<keyword evidence="1" id="KW-1133">Transmembrane helix</keyword>
<proteinExistence type="predicted"/>
<feature type="transmembrane region" description="Helical" evidence="1">
    <location>
        <begin position="171"/>
        <end position="194"/>
    </location>
</feature>
<dbReference type="AlphaFoldDB" id="A0A1W0A7Z8"/>
<sequence>MSGVKKSLYEPIRDVPRNSRDAYTPPHLEQVSGPSRIPTYDVEAGKFTILERHKMIWSSLDIRARRIQILAALQILCNLLVCMDSSWYTQVFGIAIGCVGIMAVRSDKADVLMVYIFLCIVEFVKNAGYLQDAFVHIATPAVPVANNTTNTIVYPTQDTPWYAVSLNNKYLVFQICLVCVEEFLIIPCVVLMGYSSIQAILRNY</sequence>
<gene>
    <name evidence="2" type="ORF">THRCLA_01600</name>
</gene>
<keyword evidence="1" id="KW-0812">Transmembrane</keyword>
<organism evidence="2 3">
    <name type="scientific">Thraustotheca clavata</name>
    <dbReference type="NCBI Taxonomy" id="74557"/>
    <lineage>
        <taxon>Eukaryota</taxon>
        <taxon>Sar</taxon>
        <taxon>Stramenopiles</taxon>
        <taxon>Oomycota</taxon>
        <taxon>Saprolegniomycetes</taxon>
        <taxon>Saprolegniales</taxon>
        <taxon>Achlyaceae</taxon>
        <taxon>Thraustotheca</taxon>
    </lineage>
</organism>
<protein>
    <recommendedName>
        <fullName evidence="4">Transmembrane protein</fullName>
    </recommendedName>
</protein>
<comment type="caution">
    <text evidence="2">The sequence shown here is derived from an EMBL/GenBank/DDBJ whole genome shotgun (WGS) entry which is preliminary data.</text>
</comment>
<keyword evidence="1" id="KW-0472">Membrane</keyword>
<evidence type="ECO:0000313" key="2">
    <source>
        <dbReference type="EMBL" id="OQS06355.1"/>
    </source>
</evidence>
<reference evidence="2 3" key="1">
    <citation type="journal article" date="2014" name="Genome Biol. Evol.">
        <title>The secreted proteins of Achlya hypogyna and Thraustotheca clavata identify the ancestral oomycete secretome and reveal gene acquisitions by horizontal gene transfer.</title>
        <authorList>
            <person name="Misner I."/>
            <person name="Blouin N."/>
            <person name="Leonard G."/>
            <person name="Richards T.A."/>
            <person name="Lane C.E."/>
        </authorList>
    </citation>
    <scope>NUCLEOTIDE SEQUENCE [LARGE SCALE GENOMIC DNA]</scope>
    <source>
        <strain evidence="2 3">ATCC 34112</strain>
    </source>
</reference>